<evidence type="ECO:0000313" key="1">
    <source>
        <dbReference type="Proteomes" id="UP000790787"/>
    </source>
</evidence>
<reference evidence="1" key="1">
    <citation type="journal article" date="2014" name="Nat. Commun.">
        <title>The tobacco genome sequence and its comparison with those of tomato and potato.</title>
        <authorList>
            <person name="Sierro N."/>
            <person name="Battey J.N."/>
            <person name="Ouadi S."/>
            <person name="Bakaher N."/>
            <person name="Bovet L."/>
            <person name="Willig A."/>
            <person name="Goepfert S."/>
            <person name="Peitsch M.C."/>
            <person name="Ivanov N.V."/>
        </authorList>
    </citation>
    <scope>NUCLEOTIDE SEQUENCE [LARGE SCALE GENOMIC DNA]</scope>
</reference>
<keyword evidence="1" id="KW-1185">Reference proteome</keyword>
<evidence type="ECO:0000313" key="2">
    <source>
        <dbReference type="RefSeq" id="XP_075091459.1"/>
    </source>
</evidence>
<organism evidence="1 2">
    <name type="scientific">Nicotiana tabacum</name>
    <name type="common">Common tobacco</name>
    <dbReference type="NCBI Taxonomy" id="4097"/>
    <lineage>
        <taxon>Eukaryota</taxon>
        <taxon>Viridiplantae</taxon>
        <taxon>Streptophyta</taxon>
        <taxon>Embryophyta</taxon>
        <taxon>Tracheophyta</taxon>
        <taxon>Spermatophyta</taxon>
        <taxon>Magnoliopsida</taxon>
        <taxon>eudicotyledons</taxon>
        <taxon>Gunneridae</taxon>
        <taxon>Pentapetalae</taxon>
        <taxon>asterids</taxon>
        <taxon>lamiids</taxon>
        <taxon>Solanales</taxon>
        <taxon>Solanaceae</taxon>
        <taxon>Nicotianoideae</taxon>
        <taxon>Nicotianeae</taxon>
        <taxon>Nicotiana</taxon>
    </lineage>
</organism>
<proteinExistence type="predicted"/>
<gene>
    <name evidence="2" type="primary">LOC142171671</name>
</gene>
<name>A0AC58T2L1_TOBAC</name>
<reference evidence="2" key="2">
    <citation type="submission" date="2025-08" db="UniProtKB">
        <authorList>
            <consortium name="RefSeq"/>
        </authorList>
    </citation>
    <scope>IDENTIFICATION</scope>
    <source>
        <tissue evidence="2">Leaf</tissue>
    </source>
</reference>
<dbReference type="RefSeq" id="XP_075091459.1">
    <property type="nucleotide sequence ID" value="XM_075235358.1"/>
</dbReference>
<protein>
    <submittedName>
        <fullName evidence="2">Uncharacterized protein LOC142171671</fullName>
    </submittedName>
</protein>
<accession>A0AC58T2L1</accession>
<sequence>MVYGFNDPTLRSGLWRDIRMIANQMIGAWEIMGDFNSILSQEDRVGSKGRVLSRIDRVITNNDWVNKFPASKVHYMPAGVYDHSPAMIKWEGMGALKMRIFRYYNMWSMDNSFIARVELNKDKFAEVEKREDESMKKLVECQEKIQKDPRNETLGKEEKEVTKQYIYWKEAKLNNLQKMSKVQWLKYGDMNTSYFHSVIKAKRAASRIFTIQNMQGEIVQSTDAVVDAFKEFYTSLPGTDKQNKDHVASHIVKEGQIVSEEQRNQR</sequence>
<dbReference type="Proteomes" id="UP000790787">
    <property type="component" value="Chromosome 17"/>
</dbReference>